<accession>A0AAE0HP99</accession>
<protein>
    <submittedName>
        <fullName evidence="2">Uncharacterized protein</fullName>
    </submittedName>
</protein>
<dbReference type="EMBL" id="JAUEPN010000002">
    <property type="protein sequence ID" value="KAK3299331.1"/>
    <property type="molecule type" value="Genomic_DNA"/>
</dbReference>
<dbReference type="Proteomes" id="UP001278766">
    <property type="component" value="Unassembled WGS sequence"/>
</dbReference>
<feature type="region of interest" description="Disordered" evidence="1">
    <location>
        <begin position="275"/>
        <end position="357"/>
    </location>
</feature>
<organism evidence="2 3">
    <name type="scientific">Chaetomium fimeti</name>
    <dbReference type="NCBI Taxonomy" id="1854472"/>
    <lineage>
        <taxon>Eukaryota</taxon>
        <taxon>Fungi</taxon>
        <taxon>Dikarya</taxon>
        <taxon>Ascomycota</taxon>
        <taxon>Pezizomycotina</taxon>
        <taxon>Sordariomycetes</taxon>
        <taxon>Sordariomycetidae</taxon>
        <taxon>Sordariales</taxon>
        <taxon>Chaetomiaceae</taxon>
        <taxon>Chaetomium</taxon>
    </lineage>
</organism>
<feature type="compositionally biased region" description="Gly residues" evidence="1">
    <location>
        <begin position="418"/>
        <end position="436"/>
    </location>
</feature>
<evidence type="ECO:0000313" key="2">
    <source>
        <dbReference type="EMBL" id="KAK3299331.1"/>
    </source>
</evidence>
<sequence length="566" mass="62519">MGRLGPITSLGLGRSPYDDVVPGEGPEDSRFPQQLYDERGRPINPETKRINRDVIRSHNEVMMVIGVAEPENTAPDTQFEVARRHHQYEDRIGRRLLLAGGVLESAAIWGVNGMRQRILLYKPYSQTTFYGMFQLAWSQQSVGSYFFGGLPSFLASTLLEQLPAPELKKTTSFRYVMTYIRLHLAIYAFFQRTGIIPYNRWVPNWRFFVPGTSISPIPFPPTPTSFHPRSLLQWLGAFALGAAPFASFYLYTKFHTVITKTLRYKIHQLLPRPHNTHKRRLFGNQPTGAEYGPTEHRTDEPLSSPTATTTPTTSDATPNGPPRRQSTVSLRGDNSTTATDQPTFGGSTQGTHDDFASDDEDTEIISATLISFDVEATDATTPLDPTSTHSATAHGGEDTTPGVWSAELRPNPNLGNAQPGGGGGGGEYGFPGGGSGEAQDNRVYRENVLTRLPAILATDVLAITPARLLMTPLASMVWLGLARPYMRRTGMALCGVVEGVGWWWGLREGRGLVNMLGLELLLAVMQCEAWAVVMLAAERFRYSDEEWSEREGLGEGEEEEGAPERN</sequence>
<feature type="region of interest" description="Disordered" evidence="1">
    <location>
        <begin position="544"/>
        <end position="566"/>
    </location>
</feature>
<comment type="caution">
    <text evidence="2">The sequence shown here is derived from an EMBL/GenBank/DDBJ whole genome shotgun (WGS) entry which is preliminary data.</text>
</comment>
<dbReference type="AlphaFoldDB" id="A0AAE0HP99"/>
<dbReference type="RefSeq" id="XP_062662845.1">
    <property type="nucleotide sequence ID" value="XM_062801555.1"/>
</dbReference>
<feature type="region of interest" description="Disordered" evidence="1">
    <location>
        <begin position="379"/>
        <end position="439"/>
    </location>
</feature>
<feature type="region of interest" description="Disordered" evidence="1">
    <location>
        <begin position="13"/>
        <end position="43"/>
    </location>
</feature>
<feature type="compositionally biased region" description="Polar residues" evidence="1">
    <location>
        <begin position="324"/>
        <end position="350"/>
    </location>
</feature>
<feature type="compositionally biased region" description="Acidic residues" evidence="1">
    <location>
        <begin position="554"/>
        <end position="566"/>
    </location>
</feature>
<feature type="compositionally biased region" description="Polar residues" evidence="1">
    <location>
        <begin position="379"/>
        <end position="391"/>
    </location>
</feature>
<reference evidence="2" key="2">
    <citation type="submission" date="2023-06" db="EMBL/GenBank/DDBJ databases">
        <authorList>
            <consortium name="Lawrence Berkeley National Laboratory"/>
            <person name="Haridas S."/>
            <person name="Hensen N."/>
            <person name="Bonometti L."/>
            <person name="Westerberg I."/>
            <person name="Brannstrom I.O."/>
            <person name="Guillou S."/>
            <person name="Cros-Aarteil S."/>
            <person name="Calhoun S."/>
            <person name="Kuo A."/>
            <person name="Mondo S."/>
            <person name="Pangilinan J."/>
            <person name="Riley R."/>
            <person name="Labutti K."/>
            <person name="Andreopoulos B."/>
            <person name="Lipzen A."/>
            <person name="Chen C."/>
            <person name="Yanf M."/>
            <person name="Daum C."/>
            <person name="Ng V."/>
            <person name="Clum A."/>
            <person name="Steindorff A."/>
            <person name="Ohm R."/>
            <person name="Martin F."/>
            <person name="Silar P."/>
            <person name="Natvig D."/>
            <person name="Lalanne C."/>
            <person name="Gautier V."/>
            <person name="Ament-Velasquez S.L."/>
            <person name="Kruys A."/>
            <person name="Hutchinson M.I."/>
            <person name="Powell A.J."/>
            <person name="Barry K."/>
            <person name="Miller A.N."/>
            <person name="Grigoriev I.V."/>
            <person name="Debuchy R."/>
            <person name="Gladieux P."/>
            <person name="Thoren M.H."/>
            <person name="Johannesson H."/>
        </authorList>
    </citation>
    <scope>NUCLEOTIDE SEQUENCE</scope>
    <source>
        <strain evidence="2">CBS 168.71</strain>
    </source>
</reference>
<feature type="compositionally biased region" description="Basic and acidic residues" evidence="1">
    <location>
        <begin position="544"/>
        <end position="553"/>
    </location>
</feature>
<reference evidence="2" key="1">
    <citation type="journal article" date="2023" name="Mol. Phylogenet. Evol.">
        <title>Genome-scale phylogeny and comparative genomics of the fungal order Sordariales.</title>
        <authorList>
            <person name="Hensen N."/>
            <person name="Bonometti L."/>
            <person name="Westerberg I."/>
            <person name="Brannstrom I.O."/>
            <person name="Guillou S."/>
            <person name="Cros-Aarteil S."/>
            <person name="Calhoun S."/>
            <person name="Haridas S."/>
            <person name="Kuo A."/>
            <person name="Mondo S."/>
            <person name="Pangilinan J."/>
            <person name="Riley R."/>
            <person name="LaButti K."/>
            <person name="Andreopoulos B."/>
            <person name="Lipzen A."/>
            <person name="Chen C."/>
            <person name="Yan M."/>
            <person name="Daum C."/>
            <person name="Ng V."/>
            <person name="Clum A."/>
            <person name="Steindorff A."/>
            <person name="Ohm R.A."/>
            <person name="Martin F."/>
            <person name="Silar P."/>
            <person name="Natvig D.O."/>
            <person name="Lalanne C."/>
            <person name="Gautier V."/>
            <person name="Ament-Velasquez S.L."/>
            <person name="Kruys A."/>
            <person name="Hutchinson M.I."/>
            <person name="Powell A.J."/>
            <person name="Barry K."/>
            <person name="Miller A.N."/>
            <person name="Grigoriev I.V."/>
            <person name="Debuchy R."/>
            <person name="Gladieux P."/>
            <person name="Hiltunen Thoren M."/>
            <person name="Johannesson H."/>
        </authorList>
    </citation>
    <scope>NUCLEOTIDE SEQUENCE</scope>
    <source>
        <strain evidence="2">CBS 168.71</strain>
    </source>
</reference>
<gene>
    <name evidence="2" type="ORF">B0H64DRAFT_355344</name>
</gene>
<evidence type="ECO:0000256" key="1">
    <source>
        <dbReference type="SAM" id="MobiDB-lite"/>
    </source>
</evidence>
<name>A0AAE0HP99_9PEZI</name>
<proteinExistence type="predicted"/>
<keyword evidence="3" id="KW-1185">Reference proteome</keyword>
<feature type="compositionally biased region" description="Low complexity" evidence="1">
    <location>
        <begin position="303"/>
        <end position="318"/>
    </location>
</feature>
<dbReference type="GeneID" id="87838503"/>
<evidence type="ECO:0000313" key="3">
    <source>
        <dbReference type="Proteomes" id="UP001278766"/>
    </source>
</evidence>